<evidence type="ECO:0000313" key="1">
    <source>
        <dbReference type="EMBL" id="CAI8605148.1"/>
    </source>
</evidence>
<keyword evidence="2" id="KW-1185">Reference proteome</keyword>
<organism evidence="1 2">
    <name type="scientific">Vicia faba</name>
    <name type="common">Broad bean</name>
    <name type="synonym">Faba vulgaris</name>
    <dbReference type="NCBI Taxonomy" id="3906"/>
    <lineage>
        <taxon>Eukaryota</taxon>
        <taxon>Viridiplantae</taxon>
        <taxon>Streptophyta</taxon>
        <taxon>Embryophyta</taxon>
        <taxon>Tracheophyta</taxon>
        <taxon>Spermatophyta</taxon>
        <taxon>Magnoliopsida</taxon>
        <taxon>eudicotyledons</taxon>
        <taxon>Gunneridae</taxon>
        <taxon>Pentapetalae</taxon>
        <taxon>rosids</taxon>
        <taxon>fabids</taxon>
        <taxon>Fabales</taxon>
        <taxon>Fabaceae</taxon>
        <taxon>Papilionoideae</taxon>
        <taxon>50 kb inversion clade</taxon>
        <taxon>NPAAA clade</taxon>
        <taxon>Hologalegina</taxon>
        <taxon>IRL clade</taxon>
        <taxon>Fabeae</taxon>
        <taxon>Vicia</taxon>
    </lineage>
</organism>
<gene>
    <name evidence="1" type="ORF">VFH_III168760</name>
</gene>
<name>A0AAV1A6A8_VICFA</name>
<dbReference type="EMBL" id="OX451738">
    <property type="protein sequence ID" value="CAI8605148.1"/>
    <property type="molecule type" value="Genomic_DNA"/>
</dbReference>
<sequence length="125" mass="14015">MFSRPSHIQISSFSFKHTTLLLKPKTNSTLSPYREIPNEIASYKTEPWRQRKPTTINKAKPNLMKVLIDSNIGWPSGSGIGVSSDVRQNREGCGVDQGRLMLWWFDGRRGSTECGGGGAFCRCHD</sequence>
<evidence type="ECO:0000313" key="2">
    <source>
        <dbReference type="Proteomes" id="UP001157006"/>
    </source>
</evidence>
<proteinExistence type="predicted"/>
<dbReference type="AlphaFoldDB" id="A0AAV1A6A8"/>
<accession>A0AAV1A6A8</accession>
<protein>
    <submittedName>
        <fullName evidence="1">Uncharacterized protein</fullName>
    </submittedName>
</protein>
<reference evidence="1 2" key="1">
    <citation type="submission" date="2023-01" db="EMBL/GenBank/DDBJ databases">
        <authorList>
            <person name="Kreplak J."/>
        </authorList>
    </citation>
    <scope>NUCLEOTIDE SEQUENCE [LARGE SCALE GENOMIC DNA]</scope>
</reference>
<dbReference type="Proteomes" id="UP001157006">
    <property type="component" value="Chromosome 3"/>
</dbReference>